<protein>
    <recommendedName>
        <fullName evidence="1">RING-type domain-containing protein</fullName>
    </recommendedName>
</protein>
<proteinExistence type="predicted"/>
<gene>
    <name evidence="2" type="ORF">Sjap_018124</name>
</gene>
<keyword evidence="3" id="KW-1185">Reference proteome</keyword>
<dbReference type="EMBL" id="JBBNAE010000007">
    <property type="protein sequence ID" value="KAK9110064.1"/>
    <property type="molecule type" value="Genomic_DNA"/>
</dbReference>
<dbReference type="Pfam" id="PF17123">
    <property type="entry name" value="zf-RING_11"/>
    <property type="match status" value="1"/>
</dbReference>
<organism evidence="2 3">
    <name type="scientific">Stephania japonica</name>
    <dbReference type="NCBI Taxonomy" id="461633"/>
    <lineage>
        <taxon>Eukaryota</taxon>
        <taxon>Viridiplantae</taxon>
        <taxon>Streptophyta</taxon>
        <taxon>Embryophyta</taxon>
        <taxon>Tracheophyta</taxon>
        <taxon>Spermatophyta</taxon>
        <taxon>Magnoliopsida</taxon>
        <taxon>Ranunculales</taxon>
        <taxon>Menispermaceae</taxon>
        <taxon>Menispermoideae</taxon>
        <taxon>Cissampelideae</taxon>
        <taxon>Stephania</taxon>
    </lineage>
</organism>
<evidence type="ECO:0000259" key="1">
    <source>
        <dbReference type="Pfam" id="PF17123"/>
    </source>
</evidence>
<dbReference type="Gene3D" id="3.30.40.10">
    <property type="entry name" value="Zinc/RING finger domain, C3HC4 (zinc finger)"/>
    <property type="match status" value="1"/>
</dbReference>
<feature type="domain" description="RING-type" evidence="1">
    <location>
        <begin position="59"/>
        <end position="86"/>
    </location>
</feature>
<name>A0AAP0NKS7_9MAGN</name>
<dbReference type="InterPro" id="IPR001841">
    <property type="entry name" value="Znf_RING"/>
</dbReference>
<dbReference type="AlphaFoldDB" id="A0AAP0NKS7"/>
<dbReference type="InterPro" id="IPR013083">
    <property type="entry name" value="Znf_RING/FYVE/PHD"/>
</dbReference>
<dbReference type="Proteomes" id="UP001417504">
    <property type="component" value="Unassembled WGS sequence"/>
</dbReference>
<evidence type="ECO:0000313" key="3">
    <source>
        <dbReference type="Proteomes" id="UP001417504"/>
    </source>
</evidence>
<dbReference type="SUPFAM" id="SSF57850">
    <property type="entry name" value="RING/U-box"/>
    <property type="match status" value="1"/>
</dbReference>
<accession>A0AAP0NKS7</accession>
<evidence type="ECO:0000313" key="2">
    <source>
        <dbReference type="EMBL" id="KAK9110064.1"/>
    </source>
</evidence>
<comment type="caution">
    <text evidence="2">The sequence shown here is derived from an EMBL/GenBank/DDBJ whole genome shotgun (WGS) entry which is preliminary data.</text>
</comment>
<reference evidence="2 3" key="1">
    <citation type="submission" date="2024-01" db="EMBL/GenBank/DDBJ databases">
        <title>Genome assemblies of Stephania.</title>
        <authorList>
            <person name="Yang L."/>
        </authorList>
    </citation>
    <scope>NUCLEOTIDE SEQUENCE [LARGE SCALE GENOMIC DNA]</scope>
    <source>
        <strain evidence="2">QJT</strain>
        <tissue evidence="2">Leaf</tissue>
    </source>
</reference>
<sequence>MIMEMKLKLRPDIVFDIKEMVMKRMARLDSDDEECFSYVSASRSAIDNLEKTLLDKCYNCSICLKDMEIGIEVMRFPCSQAFHPNCMA</sequence>